<keyword evidence="2" id="KW-1003">Cell membrane</keyword>
<feature type="transmembrane region" description="Helical" evidence="7">
    <location>
        <begin position="213"/>
        <end position="240"/>
    </location>
</feature>
<keyword evidence="9" id="KW-1185">Reference proteome</keyword>
<gene>
    <name evidence="8" type="ORF">GCM10009717_06640</name>
</gene>
<reference evidence="8 9" key="1">
    <citation type="journal article" date="2019" name="Int. J. Syst. Evol. Microbiol.">
        <title>The Global Catalogue of Microorganisms (GCM) 10K type strain sequencing project: providing services to taxonomists for standard genome sequencing and annotation.</title>
        <authorList>
            <consortium name="The Broad Institute Genomics Platform"/>
            <consortium name="The Broad Institute Genome Sequencing Center for Infectious Disease"/>
            <person name="Wu L."/>
            <person name="Ma J."/>
        </authorList>
    </citation>
    <scope>NUCLEOTIDE SEQUENCE [LARGE SCALE GENOMIC DNA]</scope>
    <source>
        <strain evidence="8 9">JCM 13584</strain>
    </source>
</reference>
<dbReference type="PANTHER" id="PTHR30213:SF1">
    <property type="entry name" value="INNER MEMBRANE PROTEIN YHJD"/>
    <property type="match status" value="1"/>
</dbReference>
<sequence>MNARTSNGRGAGRRSGRNASDAPAVDGAPSATSAAPPLEDPTPLTARERFDELSSPIRDRFEEPINRVTRITTRTMELFPVRVWRYFLAQNGFILSSGMSYQALFGIFAAIYVAFAVFGIWLTGNPDTMKAFATLLNTYAPGLIGPDGIITPDDLVSITTSSTSALGITGGVALLGLAWTAIGWVTYTRIGVRAMFGLPKDERSYILLKARDLLAGLSFGLVLIFAAALSVVTTGFMQWLMGLIGLDPNSSWTAFFVQLGAIIVVFVIDTVALAVLFRFLSGAAMPWRRMVIGSLLGSAALSVAQLLGGFLITFASDNPLLATFAVFIALLFWFRITSIVILVAASWISVEAADSNESLRELTPEQLEAERRALEAQAAVTVARVRLREAEADAAAASWLSGFRARRAVSRAQLDLDEAEAAASRLVRPKRTFGA</sequence>
<evidence type="ECO:0000256" key="1">
    <source>
        <dbReference type="ARBA" id="ARBA00004651"/>
    </source>
</evidence>
<comment type="caution">
    <text evidence="8">The sequence shown here is derived from an EMBL/GenBank/DDBJ whole genome shotgun (WGS) entry which is preliminary data.</text>
</comment>
<dbReference type="Pfam" id="PF03631">
    <property type="entry name" value="Virul_fac_BrkB"/>
    <property type="match status" value="1"/>
</dbReference>
<feature type="region of interest" description="Disordered" evidence="6">
    <location>
        <begin position="1"/>
        <end position="44"/>
    </location>
</feature>
<evidence type="ECO:0000256" key="4">
    <source>
        <dbReference type="ARBA" id="ARBA00022989"/>
    </source>
</evidence>
<dbReference type="Proteomes" id="UP001499954">
    <property type="component" value="Unassembled WGS sequence"/>
</dbReference>
<protein>
    <recommendedName>
        <fullName evidence="10">YihY/virulence factor BrkB family protein</fullName>
    </recommendedName>
</protein>
<name>A0ABN2Q381_9MICO</name>
<proteinExistence type="predicted"/>
<dbReference type="InterPro" id="IPR017039">
    <property type="entry name" value="Virul_fac_BrkB"/>
</dbReference>
<feature type="transmembrane region" description="Helical" evidence="7">
    <location>
        <begin position="165"/>
        <end position="192"/>
    </location>
</feature>
<accession>A0ABN2Q381</accession>
<evidence type="ECO:0000256" key="2">
    <source>
        <dbReference type="ARBA" id="ARBA00022475"/>
    </source>
</evidence>
<feature type="transmembrane region" description="Helical" evidence="7">
    <location>
        <begin position="103"/>
        <end position="122"/>
    </location>
</feature>
<evidence type="ECO:0000313" key="9">
    <source>
        <dbReference type="Proteomes" id="UP001499954"/>
    </source>
</evidence>
<feature type="transmembrane region" description="Helical" evidence="7">
    <location>
        <begin position="292"/>
        <end position="315"/>
    </location>
</feature>
<evidence type="ECO:0000256" key="3">
    <source>
        <dbReference type="ARBA" id="ARBA00022692"/>
    </source>
</evidence>
<keyword evidence="4 7" id="KW-1133">Transmembrane helix</keyword>
<evidence type="ECO:0000256" key="6">
    <source>
        <dbReference type="SAM" id="MobiDB-lite"/>
    </source>
</evidence>
<evidence type="ECO:0000256" key="5">
    <source>
        <dbReference type="ARBA" id="ARBA00023136"/>
    </source>
</evidence>
<dbReference type="PANTHER" id="PTHR30213">
    <property type="entry name" value="INNER MEMBRANE PROTEIN YHJD"/>
    <property type="match status" value="1"/>
</dbReference>
<keyword evidence="3 7" id="KW-0812">Transmembrane</keyword>
<dbReference type="RefSeq" id="WP_157414803.1">
    <property type="nucleotide sequence ID" value="NZ_BAAAMK010000001.1"/>
</dbReference>
<keyword evidence="5 7" id="KW-0472">Membrane</keyword>
<evidence type="ECO:0008006" key="10">
    <source>
        <dbReference type="Google" id="ProtNLM"/>
    </source>
</evidence>
<feature type="transmembrane region" description="Helical" evidence="7">
    <location>
        <begin position="321"/>
        <end position="350"/>
    </location>
</feature>
<evidence type="ECO:0000313" key="8">
    <source>
        <dbReference type="EMBL" id="GAA1942937.1"/>
    </source>
</evidence>
<organism evidence="8 9">
    <name type="scientific">Agromyces allii</name>
    <dbReference type="NCBI Taxonomy" id="393607"/>
    <lineage>
        <taxon>Bacteria</taxon>
        <taxon>Bacillati</taxon>
        <taxon>Actinomycetota</taxon>
        <taxon>Actinomycetes</taxon>
        <taxon>Micrococcales</taxon>
        <taxon>Microbacteriaceae</taxon>
        <taxon>Agromyces</taxon>
    </lineage>
</organism>
<comment type="subcellular location">
    <subcellularLocation>
        <location evidence="1">Cell membrane</location>
        <topology evidence="1">Multi-pass membrane protein</topology>
    </subcellularLocation>
</comment>
<dbReference type="EMBL" id="BAAAMK010000001">
    <property type="protein sequence ID" value="GAA1942937.1"/>
    <property type="molecule type" value="Genomic_DNA"/>
</dbReference>
<evidence type="ECO:0000256" key="7">
    <source>
        <dbReference type="SAM" id="Phobius"/>
    </source>
</evidence>
<feature type="transmembrane region" description="Helical" evidence="7">
    <location>
        <begin position="252"/>
        <end position="280"/>
    </location>
</feature>